<dbReference type="Proteomes" id="UP000830835">
    <property type="component" value="Unassembled WGS sequence"/>
</dbReference>
<protein>
    <submittedName>
        <fullName evidence="9">Efflux RND transporter periplasmic adaptor subunit</fullName>
    </submittedName>
</protein>
<dbReference type="RefSeq" id="WP_244350922.1">
    <property type="nucleotide sequence ID" value="NZ_JAFIRA010000029.1"/>
</dbReference>
<dbReference type="InterPro" id="IPR058627">
    <property type="entry name" value="MdtA-like_C"/>
</dbReference>
<dbReference type="Pfam" id="PF25917">
    <property type="entry name" value="BSH_RND"/>
    <property type="match status" value="1"/>
</dbReference>
<sequence>MGFALLLLSVGGVGGWVLGSRTQSARTGVVPDAAVQEGVPLPFKTVAVNPQSVSSERILVGSLEAVESVSLSSRIVGRILEFPVQEGQRVAAGSLIARLDVSDVQAAWQQAQAQRQQAEAQLQQAQANRIAAQAGLKVAEALLHQTQAQKQEAEAELSEAQLHQQRMQGLQAEGAITQAQLDQASTRVAVILARIAQIEAGIQQAEQGIAQAQAQMAQAESGIPQAQAAIAQAQAVIDQSQANLEYGRLLAPFDGVITRKYAEVGSLAGPAQPLVHLESTERLRFSVTVPESQVSQIQVGQSVPIAFDSLNQTVEGTIQQIIPSADPVARTVVVKVDVPALTGGIPGLLGRLTVLGPTRQALLIPQESVVEQFGITGVYRWVAGKAVFTPVVIGSRYGNRVEIHAGIQPGEQVIQDATAVQIGSL</sequence>
<dbReference type="Gene3D" id="6.10.140.1990">
    <property type="match status" value="1"/>
</dbReference>
<keyword evidence="10" id="KW-1185">Reference proteome</keyword>
<dbReference type="InterPro" id="IPR030190">
    <property type="entry name" value="MacA_alpha-hairpin_sf"/>
</dbReference>
<feature type="coiled-coil region" evidence="5">
    <location>
        <begin position="101"/>
        <end position="229"/>
    </location>
</feature>
<gene>
    <name evidence="9" type="ORF">JX360_11375</name>
</gene>
<evidence type="ECO:0000313" key="9">
    <source>
        <dbReference type="EMBL" id="MCJ2543504.1"/>
    </source>
</evidence>
<dbReference type="NCBIfam" id="TIGR01730">
    <property type="entry name" value="RND_mfp"/>
    <property type="match status" value="1"/>
</dbReference>
<dbReference type="Gene3D" id="1.10.287.470">
    <property type="entry name" value="Helix hairpin bin"/>
    <property type="match status" value="1"/>
</dbReference>
<keyword evidence="4 5" id="KW-0175">Coiled coil</keyword>
<dbReference type="Gene3D" id="2.40.30.170">
    <property type="match status" value="1"/>
</dbReference>
<evidence type="ECO:0000259" key="8">
    <source>
        <dbReference type="Pfam" id="PF25967"/>
    </source>
</evidence>
<evidence type="ECO:0000259" key="7">
    <source>
        <dbReference type="Pfam" id="PF25954"/>
    </source>
</evidence>
<dbReference type="EMBL" id="JAFIRA010000029">
    <property type="protein sequence ID" value="MCJ2543504.1"/>
    <property type="molecule type" value="Genomic_DNA"/>
</dbReference>
<dbReference type="Gene3D" id="2.40.420.20">
    <property type="match status" value="1"/>
</dbReference>
<dbReference type="Gene3D" id="2.40.50.100">
    <property type="match status" value="2"/>
</dbReference>
<comment type="subcellular location">
    <subcellularLocation>
        <location evidence="1">Cell envelope</location>
    </subcellularLocation>
</comment>
<dbReference type="Pfam" id="PF25954">
    <property type="entry name" value="Beta-barrel_RND_2"/>
    <property type="match status" value="1"/>
</dbReference>
<evidence type="ECO:0000256" key="3">
    <source>
        <dbReference type="ARBA" id="ARBA00022448"/>
    </source>
</evidence>
<organism evidence="9 10">
    <name type="scientific">Thermostichus vulcanus str. 'Rupite'</name>
    <dbReference type="NCBI Taxonomy" id="2813851"/>
    <lineage>
        <taxon>Bacteria</taxon>
        <taxon>Bacillati</taxon>
        <taxon>Cyanobacteriota</taxon>
        <taxon>Cyanophyceae</taxon>
        <taxon>Thermostichales</taxon>
        <taxon>Thermostichaceae</taxon>
        <taxon>Thermostichus</taxon>
    </lineage>
</organism>
<evidence type="ECO:0000256" key="5">
    <source>
        <dbReference type="SAM" id="Coils"/>
    </source>
</evidence>
<feature type="domain" description="CusB-like beta-barrel" evidence="7">
    <location>
        <begin position="287"/>
        <end position="341"/>
    </location>
</feature>
<feature type="domain" description="Multidrug resistance protein MdtA-like C-terminal permuted SH3" evidence="8">
    <location>
        <begin position="360"/>
        <end position="416"/>
    </location>
</feature>
<evidence type="ECO:0000313" key="10">
    <source>
        <dbReference type="Proteomes" id="UP000830835"/>
    </source>
</evidence>
<dbReference type="PANTHER" id="PTHR30469:SF15">
    <property type="entry name" value="HLYD FAMILY OF SECRETION PROTEINS"/>
    <property type="match status" value="1"/>
</dbReference>
<dbReference type="PRINTS" id="PR01490">
    <property type="entry name" value="RTXTOXIND"/>
</dbReference>
<evidence type="ECO:0000256" key="1">
    <source>
        <dbReference type="ARBA" id="ARBA00004196"/>
    </source>
</evidence>
<dbReference type="SUPFAM" id="SSF111369">
    <property type="entry name" value="HlyD-like secretion proteins"/>
    <property type="match status" value="2"/>
</dbReference>
<dbReference type="InterPro" id="IPR058625">
    <property type="entry name" value="MdtA-like_BSH"/>
</dbReference>
<accession>A0ABT0CCI2</accession>
<proteinExistence type="inferred from homology"/>
<dbReference type="InterPro" id="IPR058792">
    <property type="entry name" value="Beta-barrel_RND_2"/>
</dbReference>
<feature type="domain" description="Multidrug resistance protein MdtA-like barrel-sandwich hybrid" evidence="6">
    <location>
        <begin position="68"/>
        <end position="273"/>
    </location>
</feature>
<comment type="caution">
    <text evidence="9">The sequence shown here is derived from an EMBL/GenBank/DDBJ whole genome shotgun (WGS) entry which is preliminary data.</text>
</comment>
<name>A0ABT0CCI2_THEVL</name>
<comment type="similarity">
    <text evidence="2">Belongs to the membrane fusion protein (MFP) (TC 8.A.1) family.</text>
</comment>
<keyword evidence="3" id="KW-0813">Transport</keyword>
<dbReference type="InterPro" id="IPR006143">
    <property type="entry name" value="RND_pump_MFP"/>
</dbReference>
<dbReference type="PANTHER" id="PTHR30469">
    <property type="entry name" value="MULTIDRUG RESISTANCE PROTEIN MDTA"/>
    <property type="match status" value="1"/>
</dbReference>
<evidence type="ECO:0000256" key="2">
    <source>
        <dbReference type="ARBA" id="ARBA00009477"/>
    </source>
</evidence>
<reference evidence="9" key="1">
    <citation type="submission" date="2021-02" db="EMBL/GenBank/DDBJ databases">
        <title>The CRISPR/cas machinery reduction and long-range gene transfer in the hot spring cyanobacterium Synechococcus.</title>
        <authorList>
            <person name="Dvorak P."/>
            <person name="Jahodarova E."/>
            <person name="Hasler P."/>
            <person name="Poulickova A."/>
        </authorList>
    </citation>
    <scope>NUCLEOTIDE SEQUENCE</scope>
    <source>
        <strain evidence="9">Rupite</strain>
    </source>
</reference>
<dbReference type="Pfam" id="PF25967">
    <property type="entry name" value="RND-MFP_C"/>
    <property type="match status" value="1"/>
</dbReference>
<evidence type="ECO:0000256" key="4">
    <source>
        <dbReference type="ARBA" id="ARBA00023054"/>
    </source>
</evidence>
<evidence type="ECO:0000259" key="6">
    <source>
        <dbReference type="Pfam" id="PF25917"/>
    </source>
</evidence>